<reference evidence="2" key="1">
    <citation type="submission" date="2022-11" db="UniProtKB">
        <authorList>
            <consortium name="WormBaseParasite"/>
        </authorList>
    </citation>
    <scope>IDENTIFICATION</scope>
</reference>
<dbReference type="WBParaSite" id="JU765_v2.g17711.t1">
    <property type="protein sequence ID" value="JU765_v2.g17711.t1"/>
    <property type="gene ID" value="JU765_v2.g17711"/>
</dbReference>
<proteinExistence type="predicted"/>
<evidence type="ECO:0000313" key="2">
    <source>
        <dbReference type="WBParaSite" id="JU765_v2.g17711.t1"/>
    </source>
</evidence>
<organism evidence="1 2">
    <name type="scientific">Panagrolaimus sp. JU765</name>
    <dbReference type="NCBI Taxonomy" id="591449"/>
    <lineage>
        <taxon>Eukaryota</taxon>
        <taxon>Metazoa</taxon>
        <taxon>Ecdysozoa</taxon>
        <taxon>Nematoda</taxon>
        <taxon>Chromadorea</taxon>
        <taxon>Rhabditida</taxon>
        <taxon>Tylenchina</taxon>
        <taxon>Panagrolaimomorpha</taxon>
        <taxon>Panagrolaimoidea</taxon>
        <taxon>Panagrolaimidae</taxon>
        <taxon>Panagrolaimus</taxon>
    </lineage>
</organism>
<evidence type="ECO:0000313" key="1">
    <source>
        <dbReference type="Proteomes" id="UP000887576"/>
    </source>
</evidence>
<dbReference type="Proteomes" id="UP000887576">
    <property type="component" value="Unplaced"/>
</dbReference>
<name>A0AC34QMZ6_9BILA</name>
<protein>
    <submittedName>
        <fullName evidence="2">Uncharacterized protein</fullName>
    </submittedName>
</protein>
<sequence length="142" mass="16488">MLTLTELQKWVGITPFELLLHFLAFFFSSVLLALKLIGENRSVSYWHIFTPLFIASVLNLYFLFIIFIRTIVETRQFKNACVSSLFNAFRVLIIAIFEVLLCHKIDGDFESHGVAVQSSYGVVFMPIWLLMTTFIFQACRMF</sequence>
<accession>A0AC34QMZ6</accession>